<name>A0A370HF68_9NOCA</name>
<dbReference type="RefSeq" id="WP_068016983.1">
    <property type="nucleotide sequence ID" value="NZ_QQAZ01000001.1"/>
</dbReference>
<dbReference type="Proteomes" id="UP000255355">
    <property type="component" value="Unassembled WGS sequence"/>
</dbReference>
<feature type="transmembrane region" description="Helical" evidence="1">
    <location>
        <begin position="20"/>
        <end position="41"/>
    </location>
</feature>
<keyword evidence="1" id="KW-0812">Transmembrane</keyword>
<dbReference type="OrthoDB" id="4563543at2"/>
<gene>
    <name evidence="2" type="ORF">DFR68_101723</name>
</gene>
<keyword evidence="3" id="KW-1185">Reference proteome</keyword>
<organism evidence="2 3">
    <name type="scientific">Nocardia mexicana</name>
    <dbReference type="NCBI Taxonomy" id="279262"/>
    <lineage>
        <taxon>Bacteria</taxon>
        <taxon>Bacillati</taxon>
        <taxon>Actinomycetota</taxon>
        <taxon>Actinomycetes</taxon>
        <taxon>Mycobacteriales</taxon>
        <taxon>Nocardiaceae</taxon>
        <taxon>Nocardia</taxon>
    </lineage>
</organism>
<comment type="caution">
    <text evidence="2">The sequence shown here is derived from an EMBL/GenBank/DDBJ whole genome shotgun (WGS) entry which is preliminary data.</text>
</comment>
<dbReference type="STRING" id="1210089.GCA_001613165_01992"/>
<reference evidence="2 3" key="1">
    <citation type="submission" date="2018-07" db="EMBL/GenBank/DDBJ databases">
        <title>Genomic Encyclopedia of Type Strains, Phase IV (KMG-IV): sequencing the most valuable type-strain genomes for metagenomic binning, comparative biology and taxonomic classification.</title>
        <authorList>
            <person name="Goeker M."/>
        </authorList>
    </citation>
    <scope>NUCLEOTIDE SEQUENCE [LARGE SCALE GENOMIC DNA]</scope>
    <source>
        <strain evidence="2 3">DSM 44952</strain>
    </source>
</reference>
<feature type="transmembrane region" description="Helical" evidence="1">
    <location>
        <begin position="62"/>
        <end position="85"/>
    </location>
</feature>
<keyword evidence="1" id="KW-1133">Transmembrane helix</keyword>
<accession>A0A370HF68</accession>
<dbReference type="AlphaFoldDB" id="A0A370HF68"/>
<proteinExistence type="predicted"/>
<evidence type="ECO:0000313" key="2">
    <source>
        <dbReference type="EMBL" id="RDI55887.1"/>
    </source>
</evidence>
<dbReference type="EMBL" id="QQAZ01000001">
    <property type="protein sequence ID" value="RDI55887.1"/>
    <property type="molecule type" value="Genomic_DNA"/>
</dbReference>
<evidence type="ECO:0000256" key="1">
    <source>
        <dbReference type="SAM" id="Phobius"/>
    </source>
</evidence>
<feature type="transmembrane region" description="Helical" evidence="1">
    <location>
        <begin position="97"/>
        <end position="117"/>
    </location>
</feature>
<protein>
    <submittedName>
        <fullName evidence="2">Uncharacterized protein</fullName>
    </submittedName>
</protein>
<evidence type="ECO:0000313" key="3">
    <source>
        <dbReference type="Proteomes" id="UP000255355"/>
    </source>
</evidence>
<sequence>MIDDVEKRWHDPGMFRRAAAYVAGVLAIAVLVGAAVSIWAGRREPCAAAAGMFCDTASRATILAAPGAVLMIGTVGAFIATYHVWKRHLAWPIWQGAGWFLMTVTLAFLALGSTVAGG</sequence>
<keyword evidence="1" id="KW-0472">Membrane</keyword>